<accession>A0A131XRS5</accession>
<keyword evidence="4 6" id="KW-0863">Zinc-finger</keyword>
<reference evidence="10" key="1">
    <citation type="submission" date="2016-02" db="EMBL/GenBank/DDBJ databases">
        <title>RNAseq analyses of the midgut from blood- or serum-fed Ixodes ricinus ticks.</title>
        <authorList>
            <person name="Perner J."/>
            <person name="Provaznik J."/>
            <person name="Schrenkova J."/>
            <person name="Urbanova V."/>
            <person name="Ribeiro J.M."/>
            <person name="Kopacek P."/>
        </authorList>
    </citation>
    <scope>NUCLEOTIDE SEQUENCE</scope>
    <source>
        <tissue evidence="10">Gut</tissue>
    </source>
</reference>
<keyword evidence="1" id="KW-0433">Leucine-rich repeat</keyword>
<evidence type="ECO:0000256" key="5">
    <source>
        <dbReference type="ARBA" id="ARBA00022833"/>
    </source>
</evidence>
<keyword evidence="7" id="KW-0175">Coiled coil</keyword>
<dbReference type="SUPFAM" id="SSF52075">
    <property type="entry name" value="Outer arm dynein light chain 1"/>
    <property type="match status" value="1"/>
</dbReference>
<name>A0A131XRS5_IXORI</name>
<sequence>MSGIEEPADAGMPLFKWSKGSGDVRTKLERKLYLAQENPEPVFDLSECSLSDVPSGVFSKCRVFRKTTLLLHDNKLSSINGGGLLKDLGEIIVLDLHANKLSSLPDDFGLLKCLSVLDLGGNALKKLPGSFAMLLLLESLNLSENKFKDFPSPVVKLRRLQKLNVSRNAISKLPVDFHELKCLQALTLDAEKYTFPPANVCEQSLDTIMQFLCDSAGVSYSPSSESLDQSSDVMDAVKPAAYPELEAEDQYKQFEERKDKRRLELLDMEARLRDTMASQATITEDTHKRKRQLLLEIAREQDVLEDAILNIQSKKDTEKQKLLSLLAHLEDHSAALIQQISNEARSKNSEARARALEQERLEMEELFNCQQTETDFIRRREVLSSMAEVLQQEERQRLYRQERESMAKDIHEEEAVTDRLLQDAMSTKGKEQDKLIGRILDEEQYQRQAFTALQIKHDYTHCHIMQQIRLVEKELKRLTEAELKRRDLKVMSEMEALSSHRVELAYLLAQLLDDKAIREKELQSQIKDMEERRQEEMIDFWLLQYQRLLDRKPEGVYAMENQLDPRISDILETANAEHYSTLFASKKVSWEDFTSMNQDDFRRLGIASEVVIQTLLMAVERSASEFSCKETQPSAPSPEEESSKSAVASPTALPPPLDLRLWCSSECVVCLDVKTLLVFAPCGHVCCCFECSLDVSLCPLCRSNIESKLSIL</sequence>
<evidence type="ECO:0000256" key="8">
    <source>
        <dbReference type="SAM" id="MobiDB-lite"/>
    </source>
</evidence>
<dbReference type="Gene3D" id="3.30.40.10">
    <property type="entry name" value="Zinc/RING finger domain, C3HC4 (zinc finger)"/>
    <property type="match status" value="1"/>
</dbReference>
<evidence type="ECO:0000259" key="9">
    <source>
        <dbReference type="PROSITE" id="PS50089"/>
    </source>
</evidence>
<dbReference type="PANTHER" id="PTHR48051">
    <property type="match status" value="1"/>
</dbReference>
<proteinExistence type="evidence at transcript level"/>
<dbReference type="FunFam" id="3.80.10.10:FF:000911">
    <property type="entry name" value="Protein lap4-like Protein"/>
    <property type="match status" value="1"/>
</dbReference>
<keyword evidence="5" id="KW-0862">Zinc</keyword>
<dbReference type="InterPro" id="IPR001841">
    <property type="entry name" value="Znf_RING"/>
</dbReference>
<dbReference type="InterPro" id="IPR003591">
    <property type="entry name" value="Leu-rich_rpt_typical-subtyp"/>
</dbReference>
<evidence type="ECO:0000256" key="4">
    <source>
        <dbReference type="ARBA" id="ARBA00022771"/>
    </source>
</evidence>
<dbReference type="GO" id="GO:0008270">
    <property type="term" value="F:zinc ion binding"/>
    <property type="evidence" value="ECO:0007669"/>
    <property type="project" value="UniProtKB-KW"/>
</dbReference>
<evidence type="ECO:0000256" key="1">
    <source>
        <dbReference type="ARBA" id="ARBA00022614"/>
    </source>
</evidence>
<dbReference type="EMBL" id="GEFM01006931">
    <property type="protein sequence ID" value="JAP68865.1"/>
    <property type="molecule type" value="mRNA"/>
</dbReference>
<dbReference type="SMART" id="SM00369">
    <property type="entry name" value="LRR_TYP"/>
    <property type="match status" value="4"/>
</dbReference>
<dbReference type="PROSITE" id="PS50089">
    <property type="entry name" value="ZF_RING_2"/>
    <property type="match status" value="1"/>
</dbReference>
<dbReference type="AlphaFoldDB" id="A0A131XRS5"/>
<feature type="coiled-coil region" evidence="7">
    <location>
        <begin position="346"/>
        <end position="373"/>
    </location>
</feature>
<dbReference type="Pfam" id="PF13920">
    <property type="entry name" value="zf-C3HC4_3"/>
    <property type="match status" value="1"/>
</dbReference>
<dbReference type="GO" id="GO:0005737">
    <property type="term" value="C:cytoplasm"/>
    <property type="evidence" value="ECO:0007669"/>
    <property type="project" value="TreeGrafter"/>
</dbReference>
<feature type="domain" description="RING-type" evidence="9">
    <location>
        <begin position="667"/>
        <end position="702"/>
    </location>
</feature>
<dbReference type="InterPro" id="IPR050216">
    <property type="entry name" value="LRR_domain-containing"/>
</dbReference>
<dbReference type="Pfam" id="PF13855">
    <property type="entry name" value="LRR_8"/>
    <property type="match status" value="1"/>
</dbReference>
<evidence type="ECO:0000256" key="7">
    <source>
        <dbReference type="SAM" id="Coils"/>
    </source>
</evidence>
<dbReference type="CDD" id="cd16515">
    <property type="entry name" value="RING-HC_LRSAM1"/>
    <property type="match status" value="1"/>
</dbReference>
<organism evidence="10">
    <name type="scientific">Ixodes ricinus</name>
    <name type="common">Common tick</name>
    <name type="synonym">Acarus ricinus</name>
    <dbReference type="NCBI Taxonomy" id="34613"/>
    <lineage>
        <taxon>Eukaryota</taxon>
        <taxon>Metazoa</taxon>
        <taxon>Ecdysozoa</taxon>
        <taxon>Arthropoda</taxon>
        <taxon>Chelicerata</taxon>
        <taxon>Arachnida</taxon>
        <taxon>Acari</taxon>
        <taxon>Parasitiformes</taxon>
        <taxon>Ixodida</taxon>
        <taxon>Ixodoidea</taxon>
        <taxon>Ixodidae</taxon>
        <taxon>Ixodinae</taxon>
        <taxon>Ixodes</taxon>
    </lineage>
</organism>
<dbReference type="FunFam" id="1.10.1170.10:FF:000002">
    <property type="entry name" value="Baculoviral IAP repeat containing 7"/>
    <property type="match status" value="1"/>
</dbReference>
<keyword evidence="2" id="KW-0479">Metal-binding</keyword>
<protein>
    <submittedName>
        <fullName evidence="10">Putative e3 ubiquitin-protein ligase lrsam1</fullName>
    </submittedName>
</protein>
<dbReference type="InterPro" id="IPR001611">
    <property type="entry name" value="Leu-rich_rpt"/>
</dbReference>
<dbReference type="InterPro" id="IPR013761">
    <property type="entry name" value="SAM/pointed_sf"/>
</dbReference>
<keyword evidence="3" id="KW-0677">Repeat</keyword>
<evidence type="ECO:0000313" key="10">
    <source>
        <dbReference type="EMBL" id="JAP68865.1"/>
    </source>
</evidence>
<evidence type="ECO:0000256" key="2">
    <source>
        <dbReference type="ARBA" id="ARBA00022723"/>
    </source>
</evidence>
<dbReference type="SUPFAM" id="SSF57850">
    <property type="entry name" value="RING/U-box"/>
    <property type="match status" value="1"/>
</dbReference>
<dbReference type="Gene3D" id="1.10.150.50">
    <property type="entry name" value="Transcription Factor, Ets-1"/>
    <property type="match status" value="1"/>
</dbReference>
<feature type="coiled-coil region" evidence="7">
    <location>
        <begin position="512"/>
        <end position="539"/>
    </location>
</feature>
<dbReference type="InterPro" id="IPR013083">
    <property type="entry name" value="Znf_RING/FYVE/PHD"/>
</dbReference>
<dbReference type="PANTHER" id="PTHR48051:SF47">
    <property type="entry name" value="LEUCINE RICH REPEAT AND STERILE ALPHA MOTIF CONTAINING 1"/>
    <property type="match status" value="1"/>
</dbReference>
<dbReference type="SUPFAM" id="SSF47769">
    <property type="entry name" value="SAM/Pointed domain"/>
    <property type="match status" value="1"/>
</dbReference>
<dbReference type="InterPro" id="IPR032675">
    <property type="entry name" value="LRR_dom_sf"/>
</dbReference>
<evidence type="ECO:0000256" key="3">
    <source>
        <dbReference type="ARBA" id="ARBA00022737"/>
    </source>
</evidence>
<evidence type="ECO:0000256" key="6">
    <source>
        <dbReference type="PROSITE-ProRule" id="PRU00175"/>
    </source>
</evidence>
<feature type="region of interest" description="Disordered" evidence="8">
    <location>
        <begin position="627"/>
        <end position="649"/>
    </location>
</feature>
<dbReference type="Gene3D" id="3.80.10.10">
    <property type="entry name" value="Ribonuclease Inhibitor"/>
    <property type="match status" value="1"/>
</dbReference>